<dbReference type="Proteomes" id="UP000594637">
    <property type="component" value="Chromosome"/>
</dbReference>
<protein>
    <recommendedName>
        <fullName evidence="2">RAMA domain-containing protein</fullName>
    </recommendedName>
</protein>
<feature type="region of interest" description="Disordered" evidence="1">
    <location>
        <begin position="263"/>
        <end position="291"/>
    </location>
</feature>
<name>A0A7T0LL34_9ACTO</name>
<feature type="domain" description="RAMA" evidence="2">
    <location>
        <begin position="328"/>
        <end position="393"/>
    </location>
</feature>
<evidence type="ECO:0000313" key="3">
    <source>
        <dbReference type="EMBL" id="QPL05133.1"/>
    </source>
</evidence>
<evidence type="ECO:0000313" key="4">
    <source>
        <dbReference type="Proteomes" id="UP000594637"/>
    </source>
</evidence>
<dbReference type="KEGG" id="arep:ID810_10430"/>
<feature type="region of interest" description="Disordered" evidence="1">
    <location>
        <begin position="235"/>
        <end position="254"/>
    </location>
</feature>
<evidence type="ECO:0000259" key="2">
    <source>
        <dbReference type="Pfam" id="PF18755"/>
    </source>
</evidence>
<feature type="compositionally biased region" description="Low complexity" evidence="1">
    <location>
        <begin position="205"/>
        <end position="230"/>
    </location>
</feature>
<keyword evidence="4" id="KW-1185">Reference proteome</keyword>
<dbReference type="AlphaFoldDB" id="A0A7T0LL34"/>
<sequence length="395" mass="40410">MALFELKDGRLGTVGPGRPASAETRLHVLAAVRAQLGQVLHRPLMPVAWMSVEGGQSLTALDAAGQVVTVEVLTALDAAGLVGALGRQAATAAMSRRALTAVYPGGATAFHQDWDEFSEVMPSHTEPGPRLVILTTDLAPDARVLVSFLGSLVELHVVDARVVEGSVLVSVDLVEAGLIATSETAPILRSRSHGVTRAADARTHSTQSPAAQAPAAPITPSSSAAQATAVPAAPARVAPATTTHPASSGAAAPMASVRQSAPVASTAPSVTSTVPPVTAAPPATGVEPLPVTGMHRSLAPVLGAQHTVSAADAPATLAAVARRLGKSTTLCWRSPRRGIDHTATLSRNGVITLADGRTFTDPSRAAAAAQRVQDVDGWRVWRLEEHGATLADLLN</sequence>
<accession>A0A7T0LL34</accession>
<gene>
    <name evidence="3" type="ORF">ID810_10430</name>
</gene>
<dbReference type="RefSeq" id="WP_166858458.1">
    <property type="nucleotide sequence ID" value="NZ_CP063989.1"/>
</dbReference>
<reference evidence="3 4" key="1">
    <citation type="submission" date="2020-11" db="EMBL/GenBank/DDBJ databases">
        <title>Actinomyces sp. ZJ750.</title>
        <authorList>
            <person name="Zhou J."/>
        </authorList>
    </citation>
    <scope>NUCLEOTIDE SEQUENCE [LARGE SCALE GENOMIC DNA]</scope>
    <source>
        <strain evidence="3 4">ZJ750</strain>
    </source>
</reference>
<feature type="region of interest" description="Disordered" evidence="1">
    <location>
        <begin position="190"/>
        <end position="230"/>
    </location>
</feature>
<organism evidence="3 4">
    <name type="scientific">Actinomyces respiraculi</name>
    <dbReference type="NCBI Taxonomy" id="2744574"/>
    <lineage>
        <taxon>Bacteria</taxon>
        <taxon>Bacillati</taxon>
        <taxon>Actinomycetota</taxon>
        <taxon>Actinomycetes</taxon>
        <taxon>Actinomycetales</taxon>
        <taxon>Actinomycetaceae</taxon>
        <taxon>Actinomyces</taxon>
    </lineage>
</organism>
<dbReference type="EMBL" id="CP063989">
    <property type="protein sequence ID" value="QPL05133.1"/>
    <property type="molecule type" value="Genomic_DNA"/>
</dbReference>
<feature type="compositionally biased region" description="Low complexity" evidence="1">
    <location>
        <begin position="263"/>
        <end position="284"/>
    </location>
</feature>
<evidence type="ECO:0000256" key="1">
    <source>
        <dbReference type="SAM" id="MobiDB-lite"/>
    </source>
</evidence>
<dbReference type="InterPro" id="IPR040843">
    <property type="entry name" value="RAMA"/>
</dbReference>
<dbReference type="Pfam" id="PF18755">
    <property type="entry name" value="RAMA"/>
    <property type="match status" value="1"/>
</dbReference>
<proteinExistence type="predicted"/>